<keyword evidence="1" id="KW-0808">Transferase</keyword>
<dbReference type="PANTHER" id="PTHR43441:SF11">
    <property type="entry name" value="RIBOSOMAL-PROTEIN-SERINE ACETYLTRANSFERASE"/>
    <property type="match status" value="1"/>
</dbReference>
<dbReference type="OrthoDB" id="3466127at2"/>
<dbReference type="GO" id="GO:0005737">
    <property type="term" value="C:cytoplasm"/>
    <property type="evidence" value="ECO:0007669"/>
    <property type="project" value="TreeGrafter"/>
</dbReference>
<gene>
    <name evidence="1" type="ORF">AHOG_00730</name>
</gene>
<dbReference type="EC" id="2.8.3.-" evidence="1"/>
<dbReference type="GO" id="GO:1990189">
    <property type="term" value="F:protein N-terminal-serine acetyltransferase activity"/>
    <property type="evidence" value="ECO:0007669"/>
    <property type="project" value="TreeGrafter"/>
</dbReference>
<dbReference type="Proteomes" id="UP000204221">
    <property type="component" value="Chromosome"/>
</dbReference>
<keyword evidence="2" id="KW-1185">Reference proteome</keyword>
<organism evidence="1 2">
    <name type="scientific">Actinoalloteichus hoggarensis</name>
    <dbReference type="NCBI Taxonomy" id="1470176"/>
    <lineage>
        <taxon>Bacteria</taxon>
        <taxon>Bacillati</taxon>
        <taxon>Actinomycetota</taxon>
        <taxon>Actinomycetes</taxon>
        <taxon>Pseudonocardiales</taxon>
        <taxon>Pseudonocardiaceae</taxon>
        <taxon>Actinoalloteichus</taxon>
    </lineage>
</organism>
<dbReference type="SUPFAM" id="SSF55729">
    <property type="entry name" value="Acyl-CoA N-acyltransferases (Nat)"/>
    <property type="match status" value="1"/>
</dbReference>
<dbReference type="InterPro" id="IPR000182">
    <property type="entry name" value="GNAT_dom"/>
</dbReference>
<proteinExistence type="predicted"/>
<evidence type="ECO:0000313" key="2">
    <source>
        <dbReference type="Proteomes" id="UP000204221"/>
    </source>
</evidence>
<dbReference type="Pfam" id="PF13302">
    <property type="entry name" value="Acetyltransf_3"/>
    <property type="match status" value="1"/>
</dbReference>
<sequence>MSPDPWPLRDLVLRTPRLELRPDDDAGLLELVAEAEAGIHPPSEMPFREAWTDIPTDRFGRSILQFHWSQRAALRPEQWRLNFLVRREGRVIGTQGLAADDLAVLHTVATGSWLGARSQGQGYGTEMRAAVLMFAFDHLGARRARSAVVDGNPRSLAVSRRLGYLPDGTEEFVLRGDRSTEQRLLLTAERFQVSRPGWTTEVEGFAGCAAVLGVRTRRDHP</sequence>
<dbReference type="AlphaFoldDB" id="A0A221VW90"/>
<reference evidence="1 2" key="1">
    <citation type="submission" date="2017-07" db="EMBL/GenBank/DDBJ databases">
        <title>Complete genome sequence of Actinoalloteichus hoggarensis DSM 45943, type strain of Actinoalloteichus hoggarensis.</title>
        <authorList>
            <person name="Ruckert C."/>
            <person name="Nouioui I."/>
            <person name="Willmese J."/>
            <person name="van Wezel G."/>
            <person name="Klenk H.-P."/>
            <person name="Kalinowski J."/>
            <person name="Zotchev S.B."/>
        </authorList>
    </citation>
    <scope>NUCLEOTIDE SEQUENCE [LARGE SCALE GENOMIC DNA]</scope>
    <source>
        <strain evidence="1 2">DSM 45943</strain>
    </source>
</reference>
<dbReference type="EMBL" id="CP022521">
    <property type="protein sequence ID" value="ASO17819.1"/>
    <property type="molecule type" value="Genomic_DNA"/>
</dbReference>
<dbReference type="KEGG" id="ahg:AHOG_00730"/>
<dbReference type="PANTHER" id="PTHR43441">
    <property type="entry name" value="RIBOSOMAL-PROTEIN-SERINE ACETYLTRANSFERASE"/>
    <property type="match status" value="1"/>
</dbReference>
<evidence type="ECO:0000313" key="1">
    <source>
        <dbReference type="EMBL" id="ASO17819.1"/>
    </source>
</evidence>
<accession>A0A221VW90</accession>
<name>A0A221VW90_9PSEU</name>
<protein>
    <submittedName>
        <fullName evidence="1">Putative succinyl-CoA transferase</fullName>
        <ecNumber evidence="1">2.8.3.-</ecNumber>
    </submittedName>
</protein>
<dbReference type="RefSeq" id="WP_093939640.1">
    <property type="nucleotide sequence ID" value="NZ_CP022521.1"/>
</dbReference>
<dbReference type="PROSITE" id="PS51186">
    <property type="entry name" value="GNAT"/>
    <property type="match status" value="1"/>
</dbReference>
<dbReference type="Gene3D" id="3.40.630.30">
    <property type="match status" value="1"/>
</dbReference>
<dbReference type="InterPro" id="IPR051908">
    <property type="entry name" value="Ribosomal_N-acetyltransferase"/>
</dbReference>
<dbReference type="GO" id="GO:0008999">
    <property type="term" value="F:protein-N-terminal-alanine acetyltransferase activity"/>
    <property type="evidence" value="ECO:0007669"/>
    <property type="project" value="TreeGrafter"/>
</dbReference>
<dbReference type="InterPro" id="IPR016181">
    <property type="entry name" value="Acyl_CoA_acyltransferase"/>
</dbReference>